<dbReference type="EMBL" id="HBIO01026414">
    <property type="protein sequence ID" value="CAE0475440.1"/>
    <property type="molecule type" value="Transcribed_RNA"/>
</dbReference>
<evidence type="ECO:0000256" key="4">
    <source>
        <dbReference type="RuleBase" id="RU004020"/>
    </source>
</evidence>
<dbReference type="AlphaFoldDB" id="A0A7S3VEE1"/>
<proteinExistence type="inferred from homology"/>
<keyword evidence="2" id="KW-0238">DNA-binding</keyword>
<comment type="subcellular location">
    <subcellularLocation>
        <location evidence="1">Nucleus</location>
    </subcellularLocation>
</comment>
<evidence type="ECO:0000256" key="2">
    <source>
        <dbReference type="ARBA" id="ARBA00023125"/>
    </source>
</evidence>
<keyword evidence="3" id="KW-0539">Nucleus</keyword>
<dbReference type="SUPFAM" id="SSF46785">
    <property type="entry name" value="Winged helix' DNA-binding domain"/>
    <property type="match status" value="1"/>
</dbReference>
<accession>A0A7S3VEE1</accession>
<evidence type="ECO:0000256" key="1">
    <source>
        <dbReference type="ARBA" id="ARBA00004123"/>
    </source>
</evidence>
<dbReference type="InterPro" id="IPR036388">
    <property type="entry name" value="WH-like_DNA-bd_sf"/>
</dbReference>
<sequence>MTDITEGITCALMPIVIPGTDTAQKRRKASCLGGQFLSINEISRISDDSTSHQASVIRRGKSKQCNMQSSPPFISFTTQEEGTDDDRYRGKEEDSTILKEHVSAQEEKHVKTMRDDVHDSIPQPSERCGRRKLSQFPEKLMRILDSKEYEDIISWNKEGNAIAIHEPYDLVSEVLTTHFEARDDMKFDSFVRKLYRWGFSKLVVDEGENIYFHPVSTMLVVRPP</sequence>
<name>A0A7S3VEE1_9STRA</name>
<reference evidence="6" key="1">
    <citation type="submission" date="2021-01" db="EMBL/GenBank/DDBJ databases">
        <authorList>
            <person name="Corre E."/>
            <person name="Pelletier E."/>
            <person name="Niang G."/>
            <person name="Scheremetjew M."/>
            <person name="Finn R."/>
            <person name="Kale V."/>
            <person name="Holt S."/>
            <person name="Cochrane G."/>
            <person name="Meng A."/>
            <person name="Brown T."/>
            <person name="Cohen L."/>
        </authorList>
    </citation>
    <scope>NUCLEOTIDE SEQUENCE</scope>
    <source>
        <strain evidence="6">MM31A-1</strain>
    </source>
</reference>
<organism evidence="6">
    <name type="scientific">Chaetoceros debilis</name>
    <dbReference type="NCBI Taxonomy" id="122233"/>
    <lineage>
        <taxon>Eukaryota</taxon>
        <taxon>Sar</taxon>
        <taxon>Stramenopiles</taxon>
        <taxon>Ochrophyta</taxon>
        <taxon>Bacillariophyta</taxon>
        <taxon>Coscinodiscophyceae</taxon>
        <taxon>Chaetocerotophycidae</taxon>
        <taxon>Chaetocerotales</taxon>
        <taxon>Chaetocerotaceae</taxon>
        <taxon>Chaetoceros</taxon>
    </lineage>
</organism>
<dbReference type="GO" id="GO:0005634">
    <property type="term" value="C:nucleus"/>
    <property type="evidence" value="ECO:0007669"/>
    <property type="project" value="UniProtKB-SubCell"/>
</dbReference>
<dbReference type="PANTHER" id="PTHR10015">
    <property type="entry name" value="HEAT SHOCK TRANSCRIPTION FACTOR"/>
    <property type="match status" value="1"/>
</dbReference>
<feature type="domain" description="HSF-type DNA-binding" evidence="5">
    <location>
        <begin position="132"/>
        <end position="213"/>
    </location>
</feature>
<dbReference type="SMART" id="SM00415">
    <property type="entry name" value="HSF"/>
    <property type="match status" value="1"/>
</dbReference>
<dbReference type="GO" id="GO:0003700">
    <property type="term" value="F:DNA-binding transcription factor activity"/>
    <property type="evidence" value="ECO:0007669"/>
    <property type="project" value="InterPro"/>
</dbReference>
<evidence type="ECO:0000256" key="3">
    <source>
        <dbReference type="ARBA" id="ARBA00023242"/>
    </source>
</evidence>
<evidence type="ECO:0000313" key="6">
    <source>
        <dbReference type="EMBL" id="CAE0475440.1"/>
    </source>
</evidence>
<gene>
    <name evidence="6" type="ORF">CDEB00056_LOCUS20293</name>
</gene>
<dbReference type="PANTHER" id="PTHR10015:SF206">
    <property type="entry name" value="HSF-TYPE DNA-BINDING DOMAIN-CONTAINING PROTEIN"/>
    <property type="match status" value="1"/>
</dbReference>
<dbReference type="Gene3D" id="1.10.10.10">
    <property type="entry name" value="Winged helix-like DNA-binding domain superfamily/Winged helix DNA-binding domain"/>
    <property type="match status" value="1"/>
</dbReference>
<evidence type="ECO:0000259" key="5">
    <source>
        <dbReference type="SMART" id="SM00415"/>
    </source>
</evidence>
<dbReference type="GO" id="GO:0043565">
    <property type="term" value="F:sequence-specific DNA binding"/>
    <property type="evidence" value="ECO:0007669"/>
    <property type="project" value="InterPro"/>
</dbReference>
<dbReference type="Pfam" id="PF00447">
    <property type="entry name" value="HSF_DNA-bind"/>
    <property type="match status" value="1"/>
</dbReference>
<dbReference type="InterPro" id="IPR000232">
    <property type="entry name" value="HSF_DNA-bd"/>
</dbReference>
<protein>
    <recommendedName>
        <fullName evidence="5">HSF-type DNA-binding domain-containing protein</fullName>
    </recommendedName>
</protein>
<comment type="similarity">
    <text evidence="4">Belongs to the HSF family.</text>
</comment>
<dbReference type="InterPro" id="IPR036390">
    <property type="entry name" value="WH_DNA-bd_sf"/>
</dbReference>